<dbReference type="GO" id="GO:0005537">
    <property type="term" value="F:D-mannose binding"/>
    <property type="evidence" value="ECO:0007669"/>
    <property type="project" value="InterPro"/>
</dbReference>
<reference evidence="9" key="1">
    <citation type="journal article" date="2023" name="Science">
        <title>Genome structures resolve the early diversification of teleost fishes.</title>
        <authorList>
            <person name="Parey E."/>
            <person name="Louis A."/>
            <person name="Montfort J."/>
            <person name="Bouchez O."/>
            <person name="Roques C."/>
            <person name="Iampietro C."/>
            <person name="Lluch J."/>
            <person name="Castinel A."/>
            <person name="Donnadieu C."/>
            <person name="Desvignes T."/>
            <person name="Floi Bucao C."/>
            <person name="Jouanno E."/>
            <person name="Wen M."/>
            <person name="Mejri S."/>
            <person name="Dirks R."/>
            <person name="Jansen H."/>
            <person name="Henkel C."/>
            <person name="Chen W.J."/>
            <person name="Zahm M."/>
            <person name="Cabau C."/>
            <person name="Klopp C."/>
            <person name="Thompson A.W."/>
            <person name="Robinson-Rechavi M."/>
            <person name="Braasch I."/>
            <person name="Lecointre G."/>
            <person name="Bobe J."/>
            <person name="Postlethwait J.H."/>
            <person name="Berthelot C."/>
            <person name="Roest Crollius H."/>
            <person name="Guiguen Y."/>
        </authorList>
    </citation>
    <scope>NUCLEOTIDE SEQUENCE</scope>
    <source>
        <strain evidence="9">NC1722</strain>
    </source>
</reference>
<dbReference type="SMART" id="SM01404">
    <property type="entry name" value="CIMR"/>
    <property type="match status" value="5"/>
</dbReference>
<evidence type="ECO:0000313" key="9">
    <source>
        <dbReference type="EMBL" id="KAJ8396205.1"/>
    </source>
</evidence>
<dbReference type="GO" id="GO:0005802">
    <property type="term" value="C:trans-Golgi network"/>
    <property type="evidence" value="ECO:0007669"/>
    <property type="project" value="TreeGrafter"/>
</dbReference>
<protein>
    <recommendedName>
        <fullName evidence="8">MRH domain-containing protein</fullName>
    </recommendedName>
</protein>
<dbReference type="InterPro" id="IPR009011">
    <property type="entry name" value="Man6P_isomerase_rcpt-bd_dom_sf"/>
</dbReference>
<dbReference type="Gene3D" id="2.70.130.10">
    <property type="entry name" value="Mannose-6-phosphate receptor binding domain"/>
    <property type="match status" value="7"/>
</dbReference>
<dbReference type="PANTHER" id="PTHR15071">
    <property type="entry name" value="MANNOSE-6-PHOSPHATE RECEPTOR FAMILY MEMBER"/>
    <property type="match status" value="1"/>
</dbReference>
<name>A0AAD7S579_9TELE</name>
<keyword evidence="5" id="KW-1133">Transmembrane helix</keyword>
<evidence type="ECO:0000259" key="8">
    <source>
        <dbReference type="PROSITE" id="PS51914"/>
    </source>
</evidence>
<feature type="domain" description="MRH" evidence="8">
    <location>
        <begin position="41"/>
        <end position="155"/>
    </location>
</feature>
<dbReference type="GO" id="GO:0007041">
    <property type="term" value="P:lysosomal transport"/>
    <property type="evidence" value="ECO:0007669"/>
    <property type="project" value="InterPro"/>
</dbReference>
<organism evidence="9 10">
    <name type="scientific">Aldrovandia affinis</name>
    <dbReference type="NCBI Taxonomy" id="143900"/>
    <lineage>
        <taxon>Eukaryota</taxon>
        <taxon>Metazoa</taxon>
        <taxon>Chordata</taxon>
        <taxon>Craniata</taxon>
        <taxon>Vertebrata</taxon>
        <taxon>Euteleostomi</taxon>
        <taxon>Actinopterygii</taxon>
        <taxon>Neopterygii</taxon>
        <taxon>Teleostei</taxon>
        <taxon>Notacanthiformes</taxon>
        <taxon>Halosauridae</taxon>
        <taxon>Aldrovandia</taxon>
    </lineage>
</organism>
<dbReference type="InterPro" id="IPR044865">
    <property type="entry name" value="MRH_dom"/>
</dbReference>
<sequence>MGSPCKCIPVPCQIALLAGIITLLTFVSSTVGSNDSLWYQDLCSYKWEAIDEDNKVRYSLKLCDSSPETACGPKSAICAYNQTSKTPQSVGDLPQQTDSLSVLDFSSSETCPGGSSHVQSSISFQCGKTMGTPEFVTVSKCVHYFEWRTYVACKKNKFKPHKEVPCYAFDEDGKKHDLNPLIKLNDGYLVEDSDDEVELYINICRSISPSETKCPEGSAACLVTSKGVFNMGRPTKQLQPLSADRLSLTYDGVADNKPDFCGEHDPAVSITFICPSRRQQASSPRMTAKTGCRYEIEWVTEYACHRDYLESHSCTLTSEQHDIAIDLTHLTLGDSETPYYADAKSSDGKDNYVYYLNVCGVILAGGCSDLEGYASVCQTKVQGDVKKIAGRYKNQTLRYSDGDLTLIYPGGITCSSGFQRMTIINFECNKTAGNDGKGSPVFTGETDCTYYFDWQTAYACIKEKEDLLCRVKSDKKHYDLSPLTRYPGAETLQNWEAVDGSAADGKRFYINVCHKVLQQESTGSCPEEAAICAVGKDKAISLGKFLSPPRMDENNIRLTYTDGDVCRGENKIKTIITLVCKPGDLESAPLMKSVSSNGCVYEFEWYTAAACVLSKTEGNDCKVEDPLAEFSFDLSPLTRKDSLYNVSGGDYIYLLNVCADIVAATGHSWSLGEFSSKLSYYDGMIQLTYQNGSKYNNKEHTQRATLITFLCDREAGAGKPEYQVEDEYTYNFKWYTSYACPERPQECVVTDPNTLQQYDLSSLAKSERSGGKNWLAMDMGSQPNDLKKYYINVCRPINPVTGCDRLTSVCEMKYVPKEGGMSETVSISNMGVAKKGPTIVSEGRLLLEYTGGSGAVSGPRFIMIQNCTATFMWHTEAACAISSTEEKDMCTVKDPNTGFEFNLLPLKNEAGYTAEGNGKTFLVNICGP</sequence>
<dbReference type="SUPFAM" id="SSF50911">
    <property type="entry name" value="Mannose 6-phosphate receptor domain"/>
    <property type="match status" value="7"/>
</dbReference>
<keyword evidence="4" id="KW-0732">Signal</keyword>
<dbReference type="PROSITE" id="PS51914">
    <property type="entry name" value="MRH"/>
    <property type="match status" value="6"/>
</dbReference>
<proteinExistence type="predicted"/>
<dbReference type="AlphaFoldDB" id="A0AAD7S579"/>
<dbReference type="Proteomes" id="UP001221898">
    <property type="component" value="Unassembled WGS sequence"/>
</dbReference>
<evidence type="ECO:0000256" key="2">
    <source>
        <dbReference type="ARBA" id="ARBA00022448"/>
    </source>
</evidence>
<accession>A0AAD7S579</accession>
<keyword evidence="3" id="KW-0812">Transmembrane</keyword>
<keyword evidence="6" id="KW-0472">Membrane</keyword>
<gene>
    <name evidence="9" type="ORF">AAFF_G00020720</name>
</gene>
<dbReference type="PANTHER" id="PTHR15071:SF17">
    <property type="entry name" value="CATION-INDEPENDENT MANNOSE-6-PHOSPHATE RECEPTOR"/>
    <property type="match status" value="1"/>
</dbReference>
<evidence type="ECO:0000256" key="3">
    <source>
        <dbReference type="ARBA" id="ARBA00022692"/>
    </source>
</evidence>
<dbReference type="GO" id="GO:0000139">
    <property type="term" value="C:Golgi membrane"/>
    <property type="evidence" value="ECO:0007669"/>
    <property type="project" value="UniProtKB-SubCell"/>
</dbReference>
<feature type="domain" description="MRH" evidence="8">
    <location>
        <begin position="745"/>
        <end position="928"/>
    </location>
</feature>
<feature type="domain" description="MRH" evidence="8">
    <location>
        <begin position="467"/>
        <end position="613"/>
    </location>
</feature>
<dbReference type="Pfam" id="PF00878">
    <property type="entry name" value="CIMR"/>
    <property type="match status" value="6"/>
</dbReference>
<dbReference type="GO" id="GO:0038023">
    <property type="term" value="F:signaling receptor activity"/>
    <property type="evidence" value="ECO:0007669"/>
    <property type="project" value="InterPro"/>
</dbReference>
<evidence type="ECO:0000256" key="5">
    <source>
        <dbReference type="ARBA" id="ARBA00022989"/>
    </source>
</evidence>
<dbReference type="GO" id="GO:0010008">
    <property type="term" value="C:endosome membrane"/>
    <property type="evidence" value="ECO:0007669"/>
    <property type="project" value="UniProtKB-SubCell"/>
</dbReference>
<keyword evidence="2" id="KW-0813">Transport</keyword>
<evidence type="ECO:0000256" key="6">
    <source>
        <dbReference type="ARBA" id="ARBA00023136"/>
    </source>
</evidence>
<keyword evidence="7" id="KW-1015">Disulfide bond</keyword>
<evidence type="ECO:0000256" key="1">
    <source>
        <dbReference type="ARBA" id="ARBA00004308"/>
    </source>
</evidence>
<keyword evidence="10" id="KW-1185">Reference proteome</keyword>
<feature type="domain" description="MRH" evidence="8">
    <location>
        <begin position="619"/>
        <end position="742"/>
    </location>
</feature>
<evidence type="ECO:0000256" key="4">
    <source>
        <dbReference type="ARBA" id="ARBA00022729"/>
    </source>
</evidence>
<evidence type="ECO:0000256" key="7">
    <source>
        <dbReference type="ARBA" id="ARBA00023157"/>
    </source>
</evidence>
<feature type="domain" description="MRH" evidence="8">
    <location>
        <begin position="164"/>
        <end position="306"/>
    </location>
</feature>
<dbReference type="FunFam" id="2.70.130.10:FF:000011">
    <property type="entry name" value="Insulin-like growth factor 2 receptor"/>
    <property type="match status" value="1"/>
</dbReference>
<dbReference type="EMBL" id="JAINUG010000108">
    <property type="protein sequence ID" value="KAJ8396205.1"/>
    <property type="molecule type" value="Genomic_DNA"/>
</dbReference>
<comment type="subcellular location">
    <subcellularLocation>
        <location evidence="1">Endomembrane system</location>
    </subcellularLocation>
</comment>
<evidence type="ECO:0000313" key="10">
    <source>
        <dbReference type="Proteomes" id="UP001221898"/>
    </source>
</evidence>
<feature type="domain" description="MRH" evidence="8">
    <location>
        <begin position="335"/>
        <end position="462"/>
    </location>
</feature>
<dbReference type="InterPro" id="IPR000479">
    <property type="entry name" value="CIMR_rpt"/>
</dbReference>
<dbReference type="FunFam" id="2.70.130.10:FF:000016">
    <property type="entry name" value="Insulin-like growth factor 2 receptor"/>
    <property type="match status" value="1"/>
</dbReference>
<comment type="caution">
    <text evidence="9">The sequence shown here is derived from an EMBL/GenBank/DDBJ whole genome shotgun (WGS) entry which is preliminary data.</text>
</comment>